<protein>
    <submittedName>
        <fullName evidence="1">Uncharacterized protein</fullName>
    </submittedName>
</protein>
<accession>A0A9J5WGI3</accession>
<reference evidence="1 2" key="1">
    <citation type="submission" date="2020-09" db="EMBL/GenBank/DDBJ databases">
        <title>De no assembly of potato wild relative species, Solanum commersonii.</title>
        <authorList>
            <person name="Cho K."/>
        </authorList>
    </citation>
    <scope>NUCLEOTIDE SEQUENCE [LARGE SCALE GENOMIC DNA]</scope>
    <source>
        <strain evidence="1">LZ3.2</strain>
        <tissue evidence="1">Leaf</tissue>
    </source>
</reference>
<gene>
    <name evidence="1" type="ORF">H5410_054605</name>
</gene>
<name>A0A9J5WGI3_SOLCO</name>
<evidence type="ECO:0000313" key="1">
    <source>
        <dbReference type="EMBL" id="KAG5574471.1"/>
    </source>
</evidence>
<comment type="caution">
    <text evidence="1">The sequence shown here is derived from an EMBL/GenBank/DDBJ whole genome shotgun (WGS) entry which is preliminary data.</text>
</comment>
<proteinExistence type="predicted"/>
<keyword evidence="2" id="KW-1185">Reference proteome</keyword>
<evidence type="ECO:0000313" key="2">
    <source>
        <dbReference type="Proteomes" id="UP000824120"/>
    </source>
</evidence>
<dbReference type="EMBL" id="JACXVP010000011">
    <property type="protein sequence ID" value="KAG5574471.1"/>
    <property type="molecule type" value="Genomic_DNA"/>
</dbReference>
<dbReference type="AlphaFoldDB" id="A0A9J5WGI3"/>
<dbReference type="Proteomes" id="UP000824120">
    <property type="component" value="Chromosome 11"/>
</dbReference>
<sequence>MDTQPFNRSRIALRLTNPEWRVSGRPSLMHSSYFSRAETMSVKSGLFEGFAAQQRFMRCASAGWQLAGKGGRSEHKPSLNSERRLLLGIRNLEFYPNEIRHATTGIFEESKQQGFKLFRCNNRHYFLEKYSAYETLLLCEEVSELEFNSWLRRKQVSLVTHRRKVISRLETDWYKKGCRNTHPNKTYFSG</sequence>
<organism evidence="1 2">
    <name type="scientific">Solanum commersonii</name>
    <name type="common">Commerson's wild potato</name>
    <name type="synonym">Commerson's nightshade</name>
    <dbReference type="NCBI Taxonomy" id="4109"/>
    <lineage>
        <taxon>Eukaryota</taxon>
        <taxon>Viridiplantae</taxon>
        <taxon>Streptophyta</taxon>
        <taxon>Embryophyta</taxon>
        <taxon>Tracheophyta</taxon>
        <taxon>Spermatophyta</taxon>
        <taxon>Magnoliopsida</taxon>
        <taxon>eudicotyledons</taxon>
        <taxon>Gunneridae</taxon>
        <taxon>Pentapetalae</taxon>
        <taxon>asterids</taxon>
        <taxon>lamiids</taxon>
        <taxon>Solanales</taxon>
        <taxon>Solanaceae</taxon>
        <taxon>Solanoideae</taxon>
        <taxon>Solaneae</taxon>
        <taxon>Solanum</taxon>
    </lineage>
</organism>